<evidence type="ECO:0000256" key="1">
    <source>
        <dbReference type="SAM" id="MobiDB-lite"/>
    </source>
</evidence>
<organism evidence="2 3">
    <name type="scientific">Terfezia boudieri ATCC MYA-4762</name>
    <dbReference type="NCBI Taxonomy" id="1051890"/>
    <lineage>
        <taxon>Eukaryota</taxon>
        <taxon>Fungi</taxon>
        <taxon>Dikarya</taxon>
        <taxon>Ascomycota</taxon>
        <taxon>Pezizomycotina</taxon>
        <taxon>Pezizomycetes</taxon>
        <taxon>Pezizales</taxon>
        <taxon>Pezizaceae</taxon>
        <taxon>Terfezia</taxon>
    </lineage>
</organism>
<proteinExistence type="predicted"/>
<protein>
    <submittedName>
        <fullName evidence="2">Uncharacterized protein</fullName>
    </submittedName>
</protein>
<gene>
    <name evidence="2" type="ORF">L211DRAFT_852958</name>
</gene>
<feature type="compositionally biased region" description="Polar residues" evidence="1">
    <location>
        <begin position="68"/>
        <end position="79"/>
    </location>
</feature>
<sequence>MSIRPSPYKRHIFPQLRPLAPKVKASSFHQVSPAQHRRQLQHHNIRKKQDTAASPATTANVKLKQRETSQSYFPSVSSSHGHDFTPSPLLPPDPTDSSIERKQYAVVTPCTKIYSNSVPSTSADDSIAELAPGNLLSGALMVASESHGLSNQHPPYGNLQLQETVQNQQGQDYWTPTLDSLMQSTVDAHQNQSPQLNSDQYPTVPTQQSLPVQPAYYTPLQQNSQHVACVNCPSVWRSHLESITLSNLEDKGMSDLRRSYRHLKQHIREAHQGYDGVSCALCENLFCYHLETMMLLEVVEGNFPYIKLDLGSSFMMLRKHIQEAHGGC</sequence>
<dbReference type="EMBL" id="ML121584">
    <property type="protein sequence ID" value="RPB19767.1"/>
    <property type="molecule type" value="Genomic_DNA"/>
</dbReference>
<keyword evidence="3" id="KW-1185">Reference proteome</keyword>
<dbReference type="AlphaFoldDB" id="A0A3N4LA35"/>
<evidence type="ECO:0000313" key="2">
    <source>
        <dbReference type="EMBL" id="RPB19767.1"/>
    </source>
</evidence>
<feature type="compositionally biased region" description="Basic residues" evidence="1">
    <location>
        <begin position="35"/>
        <end position="46"/>
    </location>
</feature>
<reference evidence="2 3" key="1">
    <citation type="journal article" date="2018" name="Nat. Ecol. Evol.">
        <title>Pezizomycetes genomes reveal the molecular basis of ectomycorrhizal truffle lifestyle.</title>
        <authorList>
            <person name="Murat C."/>
            <person name="Payen T."/>
            <person name="Noel B."/>
            <person name="Kuo A."/>
            <person name="Morin E."/>
            <person name="Chen J."/>
            <person name="Kohler A."/>
            <person name="Krizsan K."/>
            <person name="Balestrini R."/>
            <person name="Da Silva C."/>
            <person name="Montanini B."/>
            <person name="Hainaut M."/>
            <person name="Levati E."/>
            <person name="Barry K.W."/>
            <person name="Belfiori B."/>
            <person name="Cichocki N."/>
            <person name="Clum A."/>
            <person name="Dockter R.B."/>
            <person name="Fauchery L."/>
            <person name="Guy J."/>
            <person name="Iotti M."/>
            <person name="Le Tacon F."/>
            <person name="Lindquist E.A."/>
            <person name="Lipzen A."/>
            <person name="Malagnac F."/>
            <person name="Mello A."/>
            <person name="Molinier V."/>
            <person name="Miyauchi S."/>
            <person name="Poulain J."/>
            <person name="Riccioni C."/>
            <person name="Rubini A."/>
            <person name="Sitrit Y."/>
            <person name="Splivallo R."/>
            <person name="Traeger S."/>
            <person name="Wang M."/>
            <person name="Zifcakova L."/>
            <person name="Wipf D."/>
            <person name="Zambonelli A."/>
            <person name="Paolocci F."/>
            <person name="Nowrousian M."/>
            <person name="Ottonello S."/>
            <person name="Baldrian P."/>
            <person name="Spatafora J.W."/>
            <person name="Henrissat B."/>
            <person name="Nagy L.G."/>
            <person name="Aury J.M."/>
            <person name="Wincker P."/>
            <person name="Grigoriev I.V."/>
            <person name="Bonfante P."/>
            <person name="Martin F.M."/>
        </authorList>
    </citation>
    <scope>NUCLEOTIDE SEQUENCE [LARGE SCALE GENOMIC DNA]</scope>
    <source>
        <strain evidence="2 3">ATCC MYA-4762</strain>
    </source>
</reference>
<dbReference type="InParanoid" id="A0A3N4LA35"/>
<name>A0A3N4LA35_9PEZI</name>
<accession>A0A3N4LA35</accession>
<dbReference type="Proteomes" id="UP000267821">
    <property type="component" value="Unassembled WGS sequence"/>
</dbReference>
<dbReference type="OrthoDB" id="5437621at2759"/>
<feature type="compositionally biased region" description="Polar residues" evidence="1">
    <location>
        <begin position="51"/>
        <end position="60"/>
    </location>
</feature>
<evidence type="ECO:0000313" key="3">
    <source>
        <dbReference type="Proteomes" id="UP000267821"/>
    </source>
</evidence>
<feature type="region of interest" description="Disordered" evidence="1">
    <location>
        <begin position="23"/>
        <end position="95"/>
    </location>
</feature>